<dbReference type="EMBL" id="BOMI01000063">
    <property type="protein sequence ID" value="GID74670.1"/>
    <property type="molecule type" value="Genomic_DNA"/>
</dbReference>
<evidence type="ECO:0000256" key="2">
    <source>
        <dbReference type="ARBA" id="ARBA00023002"/>
    </source>
</evidence>
<organism evidence="3 4">
    <name type="scientific">Paractinoplanes deccanensis</name>
    <dbReference type="NCBI Taxonomy" id="113561"/>
    <lineage>
        <taxon>Bacteria</taxon>
        <taxon>Bacillati</taxon>
        <taxon>Actinomycetota</taxon>
        <taxon>Actinomycetes</taxon>
        <taxon>Micromonosporales</taxon>
        <taxon>Micromonosporaceae</taxon>
        <taxon>Paractinoplanes</taxon>
    </lineage>
</organism>
<dbReference type="PANTHER" id="PTHR43669">
    <property type="entry name" value="5-KETO-D-GLUCONATE 5-REDUCTASE"/>
    <property type="match status" value="1"/>
</dbReference>
<keyword evidence="4" id="KW-1185">Reference proteome</keyword>
<dbReference type="SUPFAM" id="SSF51735">
    <property type="entry name" value="NAD(P)-binding Rossmann-fold domains"/>
    <property type="match status" value="1"/>
</dbReference>
<gene>
    <name evidence="3" type="ORF">Ade02nite_33110</name>
</gene>
<name>A0ABQ3Y471_9ACTN</name>
<dbReference type="Proteomes" id="UP000609879">
    <property type="component" value="Unassembled WGS sequence"/>
</dbReference>
<reference evidence="3 4" key="1">
    <citation type="submission" date="2021-01" db="EMBL/GenBank/DDBJ databases">
        <title>Whole genome shotgun sequence of Actinoplanes deccanensis NBRC 13994.</title>
        <authorList>
            <person name="Komaki H."/>
            <person name="Tamura T."/>
        </authorList>
    </citation>
    <scope>NUCLEOTIDE SEQUENCE [LARGE SCALE GENOMIC DNA]</scope>
    <source>
        <strain evidence="3 4">NBRC 13994</strain>
    </source>
</reference>
<proteinExistence type="inferred from homology"/>
<dbReference type="InterPro" id="IPR036291">
    <property type="entry name" value="NAD(P)-bd_dom_sf"/>
</dbReference>
<accession>A0ABQ3Y471</accession>
<protein>
    <submittedName>
        <fullName evidence="3">Uncharacterized protein</fullName>
    </submittedName>
</protein>
<evidence type="ECO:0000313" key="4">
    <source>
        <dbReference type="Proteomes" id="UP000609879"/>
    </source>
</evidence>
<evidence type="ECO:0000313" key="3">
    <source>
        <dbReference type="EMBL" id="GID74670.1"/>
    </source>
</evidence>
<dbReference type="RefSeq" id="WP_203763386.1">
    <property type="nucleotide sequence ID" value="NZ_BAAABO010000012.1"/>
</dbReference>
<dbReference type="Pfam" id="PF13561">
    <property type="entry name" value="adh_short_C2"/>
    <property type="match status" value="1"/>
</dbReference>
<dbReference type="PANTHER" id="PTHR43669:SF3">
    <property type="entry name" value="ALCOHOL DEHYDROGENASE, PUTATIVE (AFU_ORTHOLOGUE AFUA_3G03445)-RELATED"/>
    <property type="match status" value="1"/>
</dbReference>
<evidence type="ECO:0000256" key="1">
    <source>
        <dbReference type="ARBA" id="ARBA00006484"/>
    </source>
</evidence>
<dbReference type="CDD" id="cd05233">
    <property type="entry name" value="SDR_c"/>
    <property type="match status" value="1"/>
</dbReference>
<sequence length="261" mass="27338">MSTTTVETPAWAASDTDLTGKTVLVIGGAGGVGEGVTRALLDRGATVVVTSRRPGTLDDFAARVGDPRLHGETLDLLDPALAQRAAELNDTYGPFDGVVVSVADWGRQGRKPLLTLTDAEWDELIVQNQTTIFRAYRAFLPTLTPHGMIAQLNGLSADLPFPGAGGVALTAAATKSMTRTIAAELGRRGPRVYEVILGVIRTRARQLAGVDDERWIPAAHVGAHIADLVAGTSPLVGDDLHYFVDLVEGPRPSGAGSVEGA</sequence>
<comment type="caution">
    <text evidence="3">The sequence shown here is derived from an EMBL/GenBank/DDBJ whole genome shotgun (WGS) entry which is preliminary data.</text>
</comment>
<keyword evidence="2" id="KW-0560">Oxidoreductase</keyword>
<dbReference type="Gene3D" id="3.40.50.720">
    <property type="entry name" value="NAD(P)-binding Rossmann-like Domain"/>
    <property type="match status" value="1"/>
</dbReference>
<dbReference type="InterPro" id="IPR002347">
    <property type="entry name" value="SDR_fam"/>
</dbReference>
<comment type="similarity">
    <text evidence="1">Belongs to the short-chain dehydrogenases/reductases (SDR) family.</text>
</comment>